<feature type="domain" description="TF-B3" evidence="7">
    <location>
        <begin position="11"/>
        <end position="104"/>
    </location>
</feature>
<feature type="compositionally biased region" description="Polar residues" evidence="6">
    <location>
        <begin position="127"/>
        <end position="137"/>
    </location>
</feature>
<dbReference type="GO" id="GO:0003677">
    <property type="term" value="F:DNA binding"/>
    <property type="evidence" value="ECO:0007669"/>
    <property type="project" value="UniProtKB-KW"/>
</dbReference>
<dbReference type="GO" id="GO:0005634">
    <property type="term" value="C:nucleus"/>
    <property type="evidence" value="ECO:0007669"/>
    <property type="project" value="UniProtKB-SubCell"/>
</dbReference>
<gene>
    <name evidence="8" type="ORF">ANE_LOCUS20825</name>
</gene>
<dbReference type="SUPFAM" id="SSF101936">
    <property type="entry name" value="DNA-binding pseudobarrel domain"/>
    <property type="match status" value="2"/>
</dbReference>
<comment type="subcellular location">
    <subcellularLocation>
        <location evidence="1">Nucleus</location>
    </subcellularLocation>
</comment>
<dbReference type="AlphaFoldDB" id="A0A565C9T1"/>
<dbReference type="CDD" id="cd10017">
    <property type="entry name" value="B3_DNA"/>
    <property type="match status" value="1"/>
</dbReference>
<evidence type="ECO:0000313" key="9">
    <source>
        <dbReference type="Proteomes" id="UP000489600"/>
    </source>
</evidence>
<dbReference type="Proteomes" id="UP000489600">
    <property type="component" value="Unassembled WGS sequence"/>
</dbReference>
<keyword evidence="3" id="KW-0238">DNA-binding</keyword>
<evidence type="ECO:0000256" key="4">
    <source>
        <dbReference type="ARBA" id="ARBA00023163"/>
    </source>
</evidence>
<evidence type="ECO:0000256" key="5">
    <source>
        <dbReference type="ARBA" id="ARBA00023242"/>
    </source>
</evidence>
<evidence type="ECO:0000256" key="2">
    <source>
        <dbReference type="ARBA" id="ARBA00023015"/>
    </source>
</evidence>
<accession>A0A565C9T1</accession>
<organism evidence="8 9">
    <name type="scientific">Arabis nemorensis</name>
    <dbReference type="NCBI Taxonomy" id="586526"/>
    <lineage>
        <taxon>Eukaryota</taxon>
        <taxon>Viridiplantae</taxon>
        <taxon>Streptophyta</taxon>
        <taxon>Embryophyta</taxon>
        <taxon>Tracheophyta</taxon>
        <taxon>Spermatophyta</taxon>
        <taxon>Magnoliopsida</taxon>
        <taxon>eudicotyledons</taxon>
        <taxon>Gunneridae</taxon>
        <taxon>Pentapetalae</taxon>
        <taxon>rosids</taxon>
        <taxon>malvids</taxon>
        <taxon>Brassicales</taxon>
        <taxon>Brassicaceae</taxon>
        <taxon>Arabideae</taxon>
        <taxon>Arabis</taxon>
    </lineage>
</organism>
<dbReference type="InterPro" id="IPR015300">
    <property type="entry name" value="DNA-bd_pseudobarrel_sf"/>
</dbReference>
<protein>
    <recommendedName>
        <fullName evidence="7">TF-B3 domain-containing protein</fullName>
    </recommendedName>
</protein>
<dbReference type="OrthoDB" id="1094641at2759"/>
<dbReference type="PROSITE" id="PS50863">
    <property type="entry name" value="B3"/>
    <property type="match status" value="1"/>
</dbReference>
<feature type="compositionally biased region" description="Low complexity" evidence="6">
    <location>
        <begin position="156"/>
        <end position="166"/>
    </location>
</feature>
<proteinExistence type="predicted"/>
<feature type="compositionally biased region" description="Basic and acidic residues" evidence="6">
    <location>
        <begin position="138"/>
        <end position="147"/>
    </location>
</feature>
<dbReference type="InterPro" id="IPR050655">
    <property type="entry name" value="Plant_B3_domain"/>
</dbReference>
<dbReference type="PANTHER" id="PTHR31920:SF54">
    <property type="entry name" value="B3 DOMAIN-CONTAINING PROTEIN REM21"/>
    <property type="match status" value="1"/>
</dbReference>
<name>A0A565C9T1_9BRAS</name>
<evidence type="ECO:0000256" key="1">
    <source>
        <dbReference type="ARBA" id="ARBA00004123"/>
    </source>
</evidence>
<dbReference type="EMBL" id="CABITT030000007">
    <property type="protein sequence ID" value="VVB10381.1"/>
    <property type="molecule type" value="Genomic_DNA"/>
</dbReference>
<feature type="region of interest" description="Disordered" evidence="6">
    <location>
        <begin position="127"/>
        <end position="170"/>
    </location>
</feature>
<comment type="caution">
    <text evidence="8">The sequence shown here is derived from an EMBL/GenBank/DDBJ whole genome shotgun (WGS) entry which is preliminary data.</text>
</comment>
<evidence type="ECO:0000256" key="3">
    <source>
        <dbReference type="ARBA" id="ARBA00023125"/>
    </source>
</evidence>
<keyword evidence="2" id="KW-0805">Transcription regulation</keyword>
<dbReference type="InterPro" id="IPR003340">
    <property type="entry name" value="B3_DNA-bd"/>
</dbReference>
<reference evidence="8" key="1">
    <citation type="submission" date="2019-07" db="EMBL/GenBank/DDBJ databases">
        <authorList>
            <person name="Dittberner H."/>
        </authorList>
    </citation>
    <scope>NUCLEOTIDE SEQUENCE [LARGE SCALE GENOMIC DNA]</scope>
</reference>
<keyword evidence="9" id="KW-1185">Reference proteome</keyword>
<dbReference type="SMART" id="SM01019">
    <property type="entry name" value="B3"/>
    <property type="match status" value="1"/>
</dbReference>
<keyword evidence="5" id="KW-0539">Nucleus</keyword>
<dbReference type="Gene3D" id="2.40.330.10">
    <property type="entry name" value="DNA-binding pseudobarrel domain"/>
    <property type="match status" value="2"/>
</dbReference>
<evidence type="ECO:0000313" key="8">
    <source>
        <dbReference type="EMBL" id="VVB10381.1"/>
    </source>
</evidence>
<dbReference type="Pfam" id="PF02362">
    <property type="entry name" value="B3"/>
    <property type="match status" value="1"/>
</dbReference>
<dbReference type="PANTHER" id="PTHR31920">
    <property type="entry name" value="B3 DOMAIN-CONTAINING"/>
    <property type="match status" value="1"/>
</dbReference>
<evidence type="ECO:0000259" key="7">
    <source>
        <dbReference type="PROSITE" id="PS50863"/>
    </source>
</evidence>
<keyword evidence="4" id="KW-0804">Transcription</keyword>
<sequence length="331" mass="37767">MAETGFLTRKPRFFLVFVSHFSSTSLKIPSSYYDELPHGLSNTVTLEGTGGCSWKIVVMKKPDGVYFGKGWSKFVEDNQLKDGDSLMFLYDGDRIFEVSIYGEDGCKEVRAAVEVIEIEEDSVCSLTITDTNNSSEQSENKGKSKVDDSDEESDPENPSSDSSYSPDDIDIDTDMEDFITALTEQQMKNSGKREFSGKSKSVKNVDSASCSKAKKAKKLVPKIKNPEKYLKNPSNPYFETSLKNRHYELLIHAQLVKDYNLKFEQTIEYIDGFEKLKGNSVQWGDRMCIKNWNQICERNHLKEEDRILCELFRKQNVVYAIQLHIVRGKDL</sequence>
<evidence type="ECO:0000256" key="6">
    <source>
        <dbReference type="SAM" id="MobiDB-lite"/>
    </source>
</evidence>